<proteinExistence type="predicted"/>
<name>A0A4S4F568_9BIFI</name>
<dbReference type="Pfam" id="PF05973">
    <property type="entry name" value="Gp49"/>
    <property type="match status" value="1"/>
</dbReference>
<accession>A0A4S4F568</accession>
<dbReference type="AlphaFoldDB" id="A0A4S4F568"/>
<sequence>MREWLQTLDKPSKEQVAAAIMLLQREGPDLKRPLVGKIVTSRYRNMKELRPGCAGRSEIRILFMFDPQRSAILLVGGDKAGKWGLWYRKAIPQAERIYEQWIRQSEKG</sequence>
<dbReference type="Proteomes" id="UP000306798">
    <property type="component" value="Unassembled WGS sequence"/>
</dbReference>
<evidence type="ECO:0000313" key="1">
    <source>
        <dbReference type="EMBL" id="THG24848.1"/>
    </source>
</evidence>
<dbReference type="EMBL" id="SSTF01000020">
    <property type="protein sequence ID" value="THG24848.1"/>
    <property type="molecule type" value="Genomic_DNA"/>
</dbReference>
<gene>
    <name evidence="1" type="ORF">E5991_07185</name>
</gene>
<protein>
    <submittedName>
        <fullName evidence="1">Addiction module toxin RelE</fullName>
    </submittedName>
</protein>
<reference evidence="1 2" key="1">
    <citation type="submission" date="2019-04" db="EMBL/GenBank/DDBJ databases">
        <title>Microbes associate with the intestines of laboratory mice.</title>
        <authorList>
            <person name="Navarre W."/>
            <person name="Wong E."/>
            <person name="Huang K.C."/>
            <person name="Tropini C."/>
            <person name="Ng K."/>
            <person name="Yu B."/>
        </authorList>
    </citation>
    <scope>NUCLEOTIDE SEQUENCE [LARGE SCALE GENOMIC DNA]</scope>
    <source>
        <strain evidence="1 2">NM87_A27A</strain>
    </source>
</reference>
<comment type="caution">
    <text evidence="1">The sequence shown here is derived from an EMBL/GenBank/DDBJ whole genome shotgun (WGS) entry which is preliminary data.</text>
</comment>
<evidence type="ECO:0000313" key="2">
    <source>
        <dbReference type="Proteomes" id="UP000306798"/>
    </source>
</evidence>
<organism evidence="1 2">
    <name type="scientific">Bifidobacterium pseudolongum</name>
    <dbReference type="NCBI Taxonomy" id="1694"/>
    <lineage>
        <taxon>Bacteria</taxon>
        <taxon>Bacillati</taxon>
        <taxon>Actinomycetota</taxon>
        <taxon>Actinomycetes</taxon>
        <taxon>Bifidobacteriales</taxon>
        <taxon>Bifidobacteriaceae</taxon>
        <taxon>Bifidobacterium</taxon>
    </lineage>
</organism>
<dbReference type="InterPro" id="IPR009241">
    <property type="entry name" value="HigB-like"/>
</dbReference>